<feature type="non-terminal residue" evidence="3">
    <location>
        <position position="1"/>
    </location>
</feature>
<keyword evidence="2" id="KW-0732">Signal</keyword>
<evidence type="ECO:0000313" key="4">
    <source>
        <dbReference type="Proteomes" id="UP000297604"/>
    </source>
</evidence>
<feature type="region of interest" description="Disordered" evidence="1">
    <location>
        <begin position="78"/>
        <end position="98"/>
    </location>
</feature>
<feature type="signal peptide" evidence="2">
    <location>
        <begin position="1"/>
        <end position="35"/>
    </location>
</feature>
<gene>
    <name evidence="3" type="ORF">E3O46_15615</name>
</gene>
<protein>
    <submittedName>
        <fullName evidence="3">Uncharacterized protein</fullName>
    </submittedName>
</protein>
<reference evidence="3 4" key="1">
    <citation type="submission" date="2019-03" db="EMBL/GenBank/DDBJ databases">
        <title>Genomics of glacier-inhabiting Cryobacterium strains.</title>
        <authorList>
            <person name="Liu Q."/>
            <person name="Xin Y.-H."/>
        </authorList>
    </citation>
    <scope>NUCLEOTIDE SEQUENCE [LARGE SCALE GENOMIC DNA]</scope>
    <source>
        <strain evidence="3 4">MDB1-5</strain>
    </source>
</reference>
<comment type="caution">
    <text evidence="3">The sequence shown here is derived from an EMBL/GenBank/DDBJ whole genome shotgun (WGS) entry which is preliminary data.</text>
</comment>
<proteinExistence type="predicted"/>
<evidence type="ECO:0000256" key="1">
    <source>
        <dbReference type="SAM" id="MobiDB-lite"/>
    </source>
</evidence>
<evidence type="ECO:0000313" key="3">
    <source>
        <dbReference type="EMBL" id="TFC17907.1"/>
    </source>
</evidence>
<feature type="chain" id="PRO_5045896032" evidence="2">
    <location>
        <begin position="36"/>
        <end position="98"/>
    </location>
</feature>
<dbReference type="Proteomes" id="UP000297604">
    <property type="component" value="Unassembled WGS sequence"/>
</dbReference>
<feature type="region of interest" description="Disordered" evidence="1">
    <location>
        <begin position="1"/>
        <end position="21"/>
    </location>
</feature>
<evidence type="ECO:0000256" key="2">
    <source>
        <dbReference type="SAM" id="SignalP"/>
    </source>
</evidence>
<organism evidence="3 4">
    <name type="scientific">Cryobacterium glucosi</name>
    <dbReference type="NCBI Taxonomy" id="1259175"/>
    <lineage>
        <taxon>Bacteria</taxon>
        <taxon>Bacillati</taxon>
        <taxon>Actinomycetota</taxon>
        <taxon>Actinomycetes</taxon>
        <taxon>Micrococcales</taxon>
        <taxon>Microbacteriaceae</taxon>
        <taxon>Cryobacterium</taxon>
    </lineage>
</organism>
<keyword evidence="4" id="KW-1185">Reference proteome</keyword>
<accession>A0ABY2IJ82</accession>
<dbReference type="EMBL" id="SOFS01000038">
    <property type="protein sequence ID" value="TFC17907.1"/>
    <property type="molecule type" value="Genomic_DNA"/>
</dbReference>
<name>A0ABY2IJ82_9MICO</name>
<sequence length="98" mass="9910">GSPAADPRGATRAPARPARAAPALAAPALAAPALAAPALAAPARVHFWPSNSRFKGQKCTLAGPEACDTWYRCGATRPARTAAVDPRQATGQARTTAP</sequence>
<feature type="compositionally biased region" description="Polar residues" evidence="1">
    <location>
        <begin position="89"/>
        <end position="98"/>
    </location>
</feature>